<evidence type="ECO:0000256" key="1">
    <source>
        <dbReference type="PROSITE-ProRule" id="PRU00339"/>
    </source>
</evidence>
<dbReference type="KEGG" id="cmic:caldi_29150"/>
<proteinExistence type="predicted"/>
<keyword evidence="2" id="KW-0812">Transmembrane</keyword>
<gene>
    <name evidence="3" type="ORF">caldi_29150</name>
</gene>
<keyword evidence="4" id="KW-1185">Reference proteome</keyword>
<evidence type="ECO:0000313" key="4">
    <source>
        <dbReference type="Proteomes" id="UP001163687"/>
    </source>
</evidence>
<organism evidence="3 4">
    <name type="scientific">Caldinitratiruptor microaerophilus</name>
    <dbReference type="NCBI Taxonomy" id="671077"/>
    <lineage>
        <taxon>Bacteria</taxon>
        <taxon>Bacillati</taxon>
        <taxon>Bacillota</taxon>
        <taxon>Clostridia</taxon>
        <taxon>Eubacteriales</taxon>
        <taxon>Symbiobacteriaceae</taxon>
        <taxon>Caldinitratiruptor</taxon>
    </lineage>
</organism>
<dbReference type="InterPro" id="IPR019734">
    <property type="entry name" value="TPR_rpt"/>
</dbReference>
<dbReference type="Gene3D" id="1.25.40.10">
    <property type="entry name" value="Tetratricopeptide repeat domain"/>
    <property type="match status" value="1"/>
</dbReference>
<keyword evidence="2" id="KW-0472">Membrane</keyword>
<dbReference type="RefSeq" id="WP_264842450.1">
    <property type="nucleotide sequence ID" value="NZ_AP025628.1"/>
</dbReference>
<feature type="transmembrane region" description="Helical" evidence="2">
    <location>
        <begin position="38"/>
        <end position="59"/>
    </location>
</feature>
<keyword evidence="1" id="KW-0802">TPR repeat</keyword>
<evidence type="ECO:0000256" key="2">
    <source>
        <dbReference type="SAM" id="Phobius"/>
    </source>
</evidence>
<protein>
    <recommendedName>
        <fullName evidence="5">Tetratricopeptide repeat protein</fullName>
    </recommendedName>
</protein>
<name>A0AA35CQ77_9FIRM</name>
<dbReference type="InterPro" id="IPR011990">
    <property type="entry name" value="TPR-like_helical_dom_sf"/>
</dbReference>
<reference evidence="3" key="1">
    <citation type="submission" date="2022-03" db="EMBL/GenBank/DDBJ databases">
        <title>Complete genome sequence of Caldinitratiruptor microaerophilus.</title>
        <authorList>
            <person name="Mukaiyama R."/>
            <person name="Nishiyama T."/>
            <person name="Ueda K."/>
        </authorList>
    </citation>
    <scope>NUCLEOTIDE SEQUENCE</scope>
    <source>
        <strain evidence="3">JCM 16183</strain>
    </source>
</reference>
<evidence type="ECO:0000313" key="3">
    <source>
        <dbReference type="EMBL" id="BDG61825.1"/>
    </source>
</evidence>
<accession>A0AA35CQ77</accession>
<dbReference type="EMBL" id="AP025628">
    <property type="protein sequence ID" value="BDG61825.1"/>
    <property type="molecule type" value="Genomic_DNA"/>
</dbReference>
<dbReference type="AlphaFoldDB" id="A0AA35CQ77"/>
<dbReference type="PROSITE" id="PS50005">
    <property type="entry name" value="TPR"/>
    <property type="match status" value="1"/>
</dbReference>
<dbReference type="SMART" id="SM00028">
    <property type="entry name" value="TPR"/>
    <property type="match status" value="2"/>
</dbReference>
<dbReference type="Proteomes" id="UP001163687">
    <property type="component" value="Chromosome"/>
</dbReference>
<sequence>MNAGSARALALAVVLLLAWALVAPFVAGKSYASDLNFLLAAVSATATLAGIGFALYGWFTARELPRLVDEKLDERARRIEEALSSKLYRQQEALQKLIAAYGVRDVDQRIALVKQALDVDPTVYNGWVTLGHAFLEKGDPAAAEECFRRDLQFHPSNYQAMCDLAALHAGQSEWLAALSWLKEAIRVNPGTWEQIERDPRLEPLRTHRREDYDRVIAEALRTAGAGKH</sequence>
<keyword evidence="2" id="KW-1133">Transmembrane helix</keyword>
<dbReference type="SUPFAM" id="SSF48452">
    <property type="entry name" value="TPR-like"/>
    <property type="match status" value="1"/>
</dbReference>
<feature type="repeat" description="TPR" evidence="1">
    <location>
        <begin position="124"/>
        <end position="157"/>
    </location>
</feature>
<evidence type="ECO:0008006" key="5">
    <source>
        <dbReference type="Google" id="ProtNLM"/>
    </source>
</evidence>